<evidence type="ECO:0000313" key="1">
    <source>
        <dbReference type="EMBL" id="KZC08557.1"/>
    </source>
</evidence>
<gene>
    <name evidence="1" type="ORF">WN55_10904</name>
</gene>
<dbReference type="Proteomes" id="UP000076502">
    <property type="component" value="Unassembled WGS sequence"/>
</dbReference>
<dbReference type="EMBL" id="KQ434850">
    <property type="protein sequence ID" value="KZC08557.1"/>
    <property type="molecule type" value="Genomic_DNA"/>
</dbReference>
<dbReference type="AlphaFoldDB" id="A0A154P9Q2"/>
<accession>A0A154P9Q2</accession>
<proteinExistence type="predicted"/>
<sequence>IVENDFDYMETHLDIANSDSLWSNEHERSEDADEITEIPTISKTDNIKEDFAKVLTDWQEHIGYLQVSNIDEYMDIIGLNMNSTDRKSFCISENVFQDEQSTQTLESEYFRTKQVDLKKECLQSSQNIQEPNSNNK</sequence>
<feature type="non-terminal residue" evidence="1">
    <location>
        <position position="1"/>
    </location>
</feature>
<feature type="non-terminal residue" evidence="1">
    <location>
        <position position="136"/>
    </location>
</feature>
<organism evidence="1 2">
    <name type="scientific">Dufourea novaeangliae</name>
    <name type="common">Sweat bee</name>
    <dbReference type="NCBI Taxonomy" id="178035"/>
    <lineage>
        <taxon>Eukaryota</taxon>
        <taxon>Metazoa</taxon>
        <taxon>Ecdysozoa</taxon>
        <taxon>Arthropoda</taxon>
        <taxon>Hexapoda</taxon>
        <taxon>Insecta</taxon>
        <taxon>Pterygota</taxon>
        <taxon>Neoptera</taxon>
        <taxon>Endopterygota</taxon>
        <taxon>Hymenoptera</taxon>
        <taxon>Apocrita</taxon>
        <taxon>Aculeata</taxon>
        <taxon>Apoidea</taxon>
        <taxon>Anthophila</taxon>
        <taxon>Halictidae</taxon>
        <taxon>Rophitinae</taxon>
        <taxon>Dufourea</taxon>
    </lineage>
</organism>
<reference evidence="1 2" key="1">
    <citation type="submission" date="2015-07" db="EMBL/GenBank/DDBJ databases">
        <title>The genome of Dufourea novaeangliae.</title>
        <authorList>
            <person name="Pan H."/>
            <person name="Kapheim K."/>
        </authorList>
    </citation>
    <scope>NUCLEOTIDE SEQUENCE [LARGE SCALE GENOMIC DNA]</scope>
    <source>
        <strain evidence="1">0120121106</strain>
        <tissue evidence="1">Whole body</tissue>
    </source>
</reference>
<dbReference type="OrthoDB" id="10047851at2759"/>
<evidence type="ECO:0000313" key="2">
    <source>
        <dbReference type="Proteomes" id="UP000076502"/>
    </source>
</evidence>
<name>A0A154P9Q2_DUFNO</name>
<dbReference type="STRING" id="178035.A0A154P9Q2"/>
<keyword evidence="2" id="KW-1185">Reference proteome</keyword>
<protein>
    <submittedName>
        <fullName evidence="1">Uncharacterized protein</fullName>
    </submittedName>
</protein>